<proteinExistence type="predicted"/>
<evidence type="ECO:0000313" key="2">
    <source>
        <dbReference type="EMBL" id="PIW66486.1"/>
    </source>
</evidence>
<comment type="caution">
    <text evidence="2">The sequence shown here is derived from an EMBL/GenBank/DDBJ whole genome shotgun (WGS) entry which is preliminary data.</text>
</comment>
<feature type="non-terminal residue" evidence="2">
    <location>
        <position position="1"/>
    </location>
</feature>
<dbReference type="InterPro" id="IPR025388">
    <property type="entry name" value="Alginate_export_dom"/>
</dbReference>
<sequence length="236" mass="25769">EAYYFGKFDDSSATNGQLNVNTYGLRGSLEPVENLTIGAEGALQNGRHTDTLNAQGMSIKAYAYDLYGKYKFTDVQWTPTLGVEWLSLSGEKNGSTTSTWNGWDVMYRGKFDTAIRDFQNVYYATAARATAALGQDTGVSNQNSLLITGSIVPTEDVTVQGTYGHFWLNENLDAATRGALKSGTEVGDELDLLLTYDYTEDVSFGLLTGWFFPGKIFPSGQDDVATDVVGTMKVVF</sequence>
<dbReference type="AlphaFoldDB" id="A0A2J0LP05"/>
<gene>
    <name evidence="2" type="ORF">COW11_03055</name>
</gene>
<dbReference type="InterPro" id="IPR053728">
    <property type="entry name" value="Alginate_Permeability_Chnl"/>
</dbReference>
<accession>A0A2J0LP05</accession>
<evidence type="ECO:0000313" key="3">
    <source>
        <dbReference type="Proteomes" id="UP000231267"/>
    </source>
</evidence>
<reference evidence="2 3" key="1">
    <citation type="submission" date="2017-09" db="EMBL/GenBank/DDBJ databases">
        <title>Depth-based differentiation of microbial function through sediment-hosted aquifers and enrichment of novel symbionts in the deep terrestrial subsurface.</title>
        <authorList>
            <person name="Probst A.J."/>
            <person name="Ladd B."/>
            <person name="Jarett J.K."/>
            <person name="Geller-Mcgrath D.E."/>
            <person name="Sieber C.M."/>
            <person name="Emerson J.B."/>
            <person name="Anantharaman K."/>
            <person name="Thomas B.C."/>
            <person name="Malmstrom R."/>
            <person name="Stieglmeier M."/>
            <person name="Klingl A."/>
            <person name="Woyke T."/>
            <person name="Ryan C.M."/>
            <person name="Banfield J.F."/>
        </authorList>
    </citation>
    <scope>NUCLEOTIDE SEQUENCE [LARGE SCALE GENOMIC DNA]</scope>
    <source>
        <strain evidence="2">CG12_big_fil_rev_8_21_14_0_65_43_15</strain>
    </source>
</reference>
<feature type="domain" description="Alginate export" evidence="1">
    <location>
        <begin position="3"/>
        <end position="229"/>
    </location>
</feature>
<name>A0A2J0LP05_9BACT</name>
<protein>
    <recommendedName>
        <fullName evidence="1">Alginate export domain-containing protein</fullName>
    </recommendedName>
</protein>
<organism evidence="2 3">
    <name type="scientific">Candidatus Taenaricola geysiri</name>
    <dbReference type="NCBI Taxonomy" id="1974752"/>
    <lineage>
        <taxon>Bacteria</taxon>
        <taxon>Pseudomonadati</taxon>
        <taxon>Candidatus Omnitrophota</taxon>
        <taxon>Candidatus Taenaricola</taxon>
    </lineage>
</organism>
<dbReference type="Gene3D" id="2.40.160.100">
    <property type="match status" value="1"/>
</dbReference>
<dbReference type="Pfam" id="PF13372">
    <property type="entry name" value="Alginate_exp"/>
    <property type="match status" value="1"/>
</dbReference>
<dbReference type="Proteomes" id="UP000231267">
    <property type="component" value="Unassembled WGS sequence"/>
</dbReference>
<evidence type="ECO:0000259" key="1">
    <source>
        <dbReference type="Pfam" id="PF13372"/>
    </source>
</evidence>
<dbReference type="EMBL" id="PFGP01000069">
    <property type="protein sequence ID" value="PIW66486.1"/>
    <property type="molecule type" value="Genomic_DNA"/>
</dbReference>